<sequence length="112" mass="13649">MKIISTEFRDQEAISWEDLEDFLNKSIYEEGFVVLSDDKQPNYIQMAEMETENGWKWGIEVRLYQSDVIFQHFRRFFNSPEEAIPVFKVIYYDENFDYDESNWKDVTNEFTE</sequence>
<proteinExistence type="predicted"/>
<reference evidence="2" key="1">
    <citation type="submission" date="2015-01" db="EMBL/GenBank/DDBJ databases">
        <authorList>
            <person name="MANFREDI Pablo"/>
        </authorList>
    </citation>
    <scope>NUCLEOTIDE SEQUENCE [LARGE SCALE GENOMIC DNA]</scope>
    <source>
        <strain evidence="2">Ccyn2B</strain>
    </source>
</reference>
<dbReference type="STRING" id="28189.CCYN74_290007"/>
<accession>A0A0B7H8E5</accession>
<dbReference type="Proteomes" id="UP000038055">
    <property type="component" value="Unassembled WGS sequence"/>
</dbReference>
<name>A0A0B7H8E5_9FLAO</name>
<dbReference type="EMBL" id="CDOD01000016">
    <property type="protein sequence ID" value="CEN34804.1"/>
    <property type="molecule type" value="Genomic_DNA"/>
</dbReference>
<protein>
    <submittedName>
        <fullName evidence="1">Uncharacterized protein</fullName>
    </submittedName>
</protein>
<dbReference type="eggNOG" id="ENOG50310U4">
    <property type="taxonomic scope" value="Bacteria"/>
</dbReference>
<evidence type="ECO:0000313" key="1">
    <source>
        <dbReference type="EMBL" id="CEN34804.1"/>
    </source>
</evidence>
<evidence type="ECO:0000313" key="2">
    <source>
        <dbReference type="Proteomes" id="UP000038055"/>
    </source>
</evidence>
<keyword evidence="2" id="KW-1185">Reference proteome</keyword>
<gene>
    <name evidence="1" type="ORF">CCYN2B_230020</name>
</gene>
<dbReference type="RefSeq" id="WP_041991669.1">
    <property type="nucleotide sequence ID" value="NZ_CDOD01000016.1"/>
</dbReference>
<organism evidence="1 2">
    <name type="scientific">Capnocytophaga cynodegmi</name>
    <dbReference type="NCBI Taxonomy" id="28189"/>
    <lineage>
        <taxon>Bacteria</taxon>
        <taxon>Pseudomonadati</taxon>
        <taxon>Bacteroidota</taxon>
        <taxon>Flavobacteriia</taxon>
        <taxon>Flavobacteriales</taxon>
        <taxon>Flavobacteriaceae</taxon>
        <taxon>Capnocytophaga</taxon>
    </lineage>
</organism>
<dbReference type="AlphaFoldDB" id="A0A0B7H8E5"/>